<name>A0A7S0GRV6_9EUKA</name>
<dbReference type="InterPro" id="IPR047860">
    <property type="entry name" value="Ribosomal_eS12_CS"/>
</dbReference>
<evidence type="ECO:0000259" key="5">
    <source>
        <dbReference type="Pfam" id="PF01248"/>
    </source>
</evidence>
<evidence type="ECO:0000256" key="2">
    <source>
        <dbReference type="ARBA" id="ARBA00022980"/>
    </source>
</evidence>
<keyword evidence="2 4" id="KW-0689">Ribosomal protein</keyword>
<keyword evidence="3 4" id="KW-0687">Ribonucleoprotein</keyword>
<dbReference type="InterPro" id="IPR029064">
    <property type="entry name" value="Ribosomal_eL30-like_sf"/>
</dbReference>
<dbReference type="GO" id="GO:0006412">
    <property type="term" value="P:translation"/>
    <property type="evidence" value="ECO:0007669"/>
    <property type="project" value="InterPro"/>
</dbReference>
<dbReference type="GO" id="GO:0003735">
    <property type="term" value="F:structural constituent of ribosome"/>
    <property type="evidence" value="ECO:0007669"/>
    <property type="project" value="InterPro"/>
</dbReference>
<dbReference type="GO" id="GO:1990904">
    <property type="term" value="C:ribonucleoprotein complex"/>
    <property type="evidence" value="ECO:0007669"/>
    <property type="project" value="UniProtKB-KW"/>
</dbReference>
<evidence type="ECO:0000256" key="4">
    <source>
        <dbReference type="RuleBase" id="RU000670"/>
    </source>
</evidence>
<organism evidence="6">
    <name type="scientific">Amorphochlora amoebiformis</name>
    <dbReference type="NCBI Taxonomy" id="1561963"/>
    <lineage>
        <taxon>Eukaryota</taxon>
        <taxon>Sar</taxon>
        <taxon>Rhizaria</taxon>
        <taxon>Cercozoa</taxon>
        <taxon>Chlorarachniophyceae</taxon>
        <taxon>Amorphochlora</taxon>
    </lineage>
</organism>
<accession>A0A7S0GRV6</accession>
<protein>
    <recommendedName>
        <fullName evidence="4">40S ribosomal protein S12</fullName>
    </recommendedName>
</protein>
<evidence type="ECO:0000256" key="3">
    <source>
        <dbReference type="ARBA" id="ARBA00023274"/>
    </source>
</evidence>
<sequence length="148" mass="16477">MAENEPMPEMEEDVMEVEEKLEPENMDPMTEALPEVLRKSMHHDGLARGLREVVKALDRKVAHLCVLSKSCDEPSYVKLVTALCKTHKIPLVEVADSKMLGELCGLCKIDEEGQAQNVVGCSSCAVVNWGQETKAREVLLKSIRKSNE</sequence>
<proteinExistence type="inferred from homology"/>
<feature type="domain" description="Ribosomal protein eL8/eL30/eS12/Gadd45" evidence="5">
    <location>
        <begin position="32"/>
        <end position="125"/>
    </location>
</feature>
<dbReference type="Pfam" id="PF01248">
    <property type="entry name" value="Ribosomal_L7Ae"/>
    <property type="match status" value="1"/>
</dbReference>
<dbReference type="PANTHER" id="PTHR11843">
    <property type="entry name" value="40S RIBOSOMAL PROTEIN S12"/>
    <property type="match status" value="1"/>
</dbReference>
<reference evidence="6" key="1">
    <citation type="submission" date="2021-01" db="EMBL/GenBank/DDBJ databases">
        <authorList>
            <person name="Corre E."/>
            <person name="Pelletier E."/>
            <person name="Niang G."/>
            <person name="Scheremetjew M."/>
            <person name="Finn R."/>
            <person name="Kale V."/>
            <person name="Holt S."/>
            <person name="Cochrane G."/>
            <person name="Meng A."/>
            <person name="Brown T."/>
            <person name="Cohen L."/>
        </authorList>
    </citation>
    <scope>NUCLEOTIDE SEQUENCE</scope>
    <source>
        <strain evidence="6">CCMP2058</strain>
    </source>
</reference>
<dbReference type="SUPFAM" id="SSF55315">
    <property type="entry name" value="L30e-like"/>
    <property type="match status" value="1"/>
</dbReference>
<dbReference type="PRINTS" id="PR00972">
    <property type="entry name" value="RIBSOMALS12E"/>
</dbReference>
<dbReference type="FunFam" id="3.30.1330.30:FF:000019">
    <property type="entry name" value="40S ribosomal protein S12"/>
    <property type="match status" value="1"/>
</dbReference>
<evidence type="ECO:0000256" key="1">
    <source>
        <dbReference type="ARBA" id="ARBA00005824"/>
    </source>
</evidence>
<dbReference type="GO" id="GO:0005840">
    <property type="term" value="C:ribosome"/>
    <property type="evidence" value="ECO:0007669"/>
    <property type="project" value="UniProtKB-KW"/>
</dbReference>
<dbReference type="InterPro" id="IPR004038">
    <property type="entry name" value="Ribosomal_eL8/eL30/eS12/Gad45"/>
</dbReference>
<gene>
    <name evidence="6" type="ORF">LAMO00422_LOCUS2404</name>
</gene>
<evidence type="ECO:0000313" key="6">
    <source>
        <dbReference type="EMBL" id="CAD8433034.1"/>
    </source>
</evidence>
<comment type="similarity">
    <text evidence="1 4">Belongs to the eukaryotic ribosomal protein eS12 family.</text>
</comment>
<dbReference type="AlphaFoldDB" id="A0A7S0GRV6"/>
<dbReference type="EMBL" id="HBEM01003425">
    <property type="protein sequence ID" value="CAD8433034.1"/>
    <property type="molecule type" value="Transcribed_RNA"/>
</dbReference>
<dbReference type="PROSITE" id="PS01189">
    <property type="entry name" value="RIBOSOMAL_S12E"/>
    <property type="match status" value="1"/>
</dbReference>
<dbReference type="Gene3D" id="3.30.1330.30">
    <property type="match status" value="1"/>
</dbReference>
<dbReference type="InterPro" id="IPR000530">
    <property type="entry name" value="Ribosomal_eS12"/>
</dbReference>